<dbReference type="PANTHER" id="PTHR30160:SF1">
    <property type="entry name" value="LIPOPOLYSACCHARIDE 1,2-N-ACETYLGLUCOSAMINETRANSFERASE-RELATED"/>
    <property type="match status" value="1"/>
</dbReference>
<keyword evidence="2" id="KW-0808">Transferase</keyword>
<gene>
    <name evidence="3" type="ORF">ENJ10_00085</name>
</gene>
<dbReference type="Proteomes" id="UP000886005">
    <property type="component" value="Unassembled WGS sequence"/>
</dbReference>
<dbReference type="AlphaFoldDB" id="A0A7V1LWX5"/>
<proteinExistence type="predicted"/>
<comment type="caution">
    <text evidence="3">The sequence shown here is derived from an EMBL/GenBank/DDBJ whole genome shotgun (WGS) entry which is preliminary data.</text>
</comment>
<reference evidence="3" key="1">
    <citation type="journal article" date="2020" name="mSystems">
        <title>Genome- and Community-Level Interaction Insights into Carbon Utilization and Element Cycling Functions of Hydrothermarchaeota in Hydrothermal Sediment.</title>
        <authorList>
            <person name="Zhou Z."/>
            <person name="Liu Y."/>
            <person name="Xu W."/>
            <person name="Pan J."/>
            <person name="Luo Z.H."/>
            <person name="Li M."/>
        </authorList>
    </citation>
    <scope>NUCLEOTIDE SEQUENCE [LARGE SCALE GENOMIC DNA]</scope>
    <source>
        <strain evidence="3">HyVt-456</strain>
    </source>
</reference>
<dbReference type="SUPFAM" id="SSF53756">
    <property type="entry name" value="UDP-Glycosyltransferase/glycogen phosphorylase"/>
    <property type="match status" value="1"/>
</dbReference>
<dbReference type="Pfam" id="PF01075">
    <property type="entry name" value="Glyco_transf_9"/>
    <property type="match status" value="1"/>
</dbReference>
<evidence type="ECO:0000256" key="2">
    <source>
        <dbReference type="ARBA" id="ARBA00022679"/>
    </source>
</evidence>
<evidence type="ECO:0000256" key="1">
    <source>
        <dbReference type="ARBA" id="ARBA00022676"/>
    </source>
</evidence>
<dbReference type="EMBL" id="DRLD01000002">
    <property type="protein sequence ID" value="HED09059.1"/>
    <property type="molecule type" value="Genomic_DNA"/>
</dbReference>
<dbReference type="InterPro" id="IPR051199">
    <property type="entry name" value="LPS_LOS_Heptosyltrfase"/>
</dbReference>
<dbReference type="PANTHER" id="PTHR30160">
    <property type="entry name" value="TETRAACYLDISACCHARIDE 4'-KINASE-RELATED"/>
    <property type="match status" value="1"/>
</dbReference>
<dbReference type="GO" id="GO:0009244">
    <property type="term" value="P:lipopolysaccharide core region biosynthetic process"/>
    <property type="evidence" value="ECO:0007669"/>
    <property type="project" value="TreeGrafter"/>
</dbReference>
<dbReference type="Gene3D" id="3.40.50.2000">
    <property type="entry name" value="Glycogen Phosphorylase B"/>
    <property type="match status" value="2"/>
</dbReference>
<dbReference type="GO" id="GO:0005829">
    <property type="term" value="C:cytosol"/>
    <property type="evidence" value="ECO:0007669"/>
    <property type="project" value="TreeGrafter"/>
</dbReference>
<evidence type="ECO:0000313" key="3">
    <source>
        <dbReference type="EMBL" id="HED09059.1"/>
    </source>
</evidence>
<name>A0A7V1LWX5_CALAY</name>
<dbReference type="CDD" id="cd03789">
    <property type="entry name" value="GT9_LPS_heptosyltransferase"/>
    <property type="match status" value="1"/>
</dbReference>
<keyword evidence="1" id="KW-0328">Glycosyltransferase</keyword>
<organism evidence="3">
    <name type="scientific">Caldithrix abyssi</name>
    <dbReference type="NCBI Taxonomy" id="187145"/>
    <lineage>
        <taxon>Bacteria</taxon>
        <taxon>Pseudomonadati</taxon>
        <taxon>Calditrichota</taxon>
        <taxon>Calditrichia</taxon>
        <taxon>Calditrichales</taxon>
        <taxon>Calditrichaceae</taxon>
        <taxon>Caldithrix</taxon>
    </lineage>
</organism>
<dbReference type="GO" id="GO:0008713">
    <property type="term" value="F:ADP-heptose-lipopolysaccharide heptosyltransferase activity"/>
    <property type="evidence" value="ECO:0007669"/>
    <property type="project" value="TreeGrafter"/>
</dbReference>
<dbReference type="InterPro" id="IPR002201">
    <property type="entry name" value="Glyco_trans_9"/>
</dbReference>
<protein>
    <submittedName>
        <fullName evidence="3">Glycosyltransferase family 9 protein</fullName>
    </submittedName>
</protein>
<sequence>MAVNFEKYQAMLRAYFRVRFFKTARVDQKKLLIIQLSPLGDACTLIPFVRQAVEQGYQTDLLVGKGLAELWRHFTGVERIWEAPHRDWEKLQRDPVATKLMEQQYHTVISTSIQPLAAWWASRPSALIRLGMIENNRYYKGARSLYTAVYNAAPEEHVTRRFQQLFKMAGIKTELPGDDPAVSGKGYVLLHPGAKWKPRRWPVERFLQLAEYLETQDFEVRMLIHESEKDILDFFTRALAERKGTSILLTRSIGDLIRAMEHAAFFVGNDSGPMHLAALMRKPSIILWGPGNFERIRPMGSGMRVILHEIDCRPCRQYDNRDVCERGINECLLSISVGEVIKALNALTAGR</sequence>
<accession>A0A7V1LWX5</accession>